<dbReference type="UniPathway" id="UPA00344"/>
<dbReference type="NCBIfam" id="NF045515">
    <property type="entry name" value="Glp_gephyrin"/>
    <property type="match status" value="1"/>
</dbReference>
<keyword evidence="6 8" id="KW-0808">Transferase</keyword>
<gene>
    <name evidence="8" type="ORF">A9308_03430</name>
</gene>
<dbReference type="RefSeq" id="WP_067234816.1">
    <property type="nucleotide sequence ID" value="NZ_LZMZ01000005.1"/>
</dbReference>
<dbReference type="Gene3D" id="3.40.980.10">
    <property type="entry name" value="MoaB/Mog-like domain"/>
    <property type="match status" value="1"/>
</dbReference>
<name>A0A1B8QF59_9GAMM</name>
<proteinExistence type="inferred from homology"/>
<dbReference type="GO" id="GO:0005829">
    <property type="term" value="C:cytosol"/>
    <property type="evidence" value="ECO:0007669"/>
    <property type="project" value="TreeGrafter"/>
</dbReference>
<dbReference type="Gene3D" id="2.40.340.10">
    <property type="entry name" value="MoeA, C-terminal, domain IV"/>
    <property type="match status" value="1"/>
</dbReference>
<dbReference type="PROSITE" id="PS01079">
    <property type="entry name" value="MOCF_BIOSYNTHESIS_2"/>
    <property type="match status" value="1"/>
</dbReference>
<dbReference type="InterPro" id="IPR036425">
    <property type="entry name" value="MoaB/Mog-like_dom_sf"/>
</dbReference>
<dbReference type="GO" id="GO:0006777">
    <property type="term" value="P:Mo-molybdopterin cofactor biosynthetic process"/>
    <property type="evidence" value="ECO:0007669"/>
    <property type="project" value="UniProtKB-UniRule"/>
</dbReference>
<dbReference type="Pfam" id="PF03453">
    <property type="entry name" value="MoeA_N"/>
    <property type="match status" value="1"/>
</dbReference>
<dbReference type="EMBL" id="LZMZ01000005">
    <property type="protein sequence ID" value="OBX80601.1"/>
    <property type="molecule type" value="Genomic_DNA"/>
</dbReference>
<dbReference type="SMART" id="SM00852">
    <property type="entry name" value="MoCF_biosynth"/>
    <property type="match status" value="1"/>
</dbReference>
<dbReference type="PANTHER" id="PTHR10192">
    <property type="entry name" value="MOLYBDOPTERIN BIOSYNTHESIS PROTEIN"/>
    <property type="match status" value="1"/>
</dbReference>
<comment type="catalytic activity">
    <reaction evidence="5">
        <text>adenylyl-molybdopterin + molybdate = Mo-molybdopterin + AMP + H(+)</text>
        <dbReference type="Rhea" id="RHEA:35047"/>
        <dbReference type="ChEBI" id="CHEBI:15378"/>
        <dbReference type="ChEBI" id="CHEBI:36264"/>
        <dbReference type="ChEBI" id="CHEBI:62727"/>
        <dbReference type="ChEBI" id="CHEBI:71302"/>
        <dbReference type="ChEBI" id="CHEBI:456215"/>
        <dbReference type="EC" id="2.10.1.1"/>
    </reaction>
</comment>
<keyword evidence="6" id="KW-0460">Magnesium</keyword>
<evidence type="ECO:0000256" key="6">
    <source>
        <dbReference type="RuleBase" id="RU365090"/>
    </source>
</evidence>
<dbReference type="Gene3D" id="3.90.105.10">
    <property type="entry name" value="Molybdopterin biosynthesis moea protein, domain 2"/>
    <property type="match status" value="1"/>
</dbReference>
<evidence type="ECO:0000256" key="3">
    <source>
        <dbReference type="ARBA" id="ARBA00010763"/>
    </source>
</evidence>
<dbReference type="GO" id="GO:0061599">
    <property type="term" value="F:molybdopterin molybdotransferase activity"/>
    <property type="evidence" value="ECO:0007669"/>
    <property type="project" value="UniProtKB-UniRule"/>
</dbReference>
<dbReference type="PANTHER" id="PTHR10192:SF5">
    <property type="entry name" value="GEPHYRIN"/>
    <property type="match status" value="1"/>
</dbReference>
<comment type="similarity">
    <text evidence="3 6">Belongs to the MoeA family.</text>
</comment>
<evidence type="ECO:0000256" key="2">
    <source>
        <dbReference type="ARBA" id="ARBA00005046"/>
    </source>
</evidence>
<comment type="function">
    <text evidence="1 6">Catalyzes the insertion of molybdate into adenylated molybdopterin with the concomitant release of AMP.</text>
</comment>
<dbReference type="STRING" id="34059.A9308_03430"/>
<evidence type="ECO:0000256" key="1">
    <source>
        <dbReference type="ARBA" id="ARBA00002901"/>
    </source>
</evidence>
<protein>
    <recommendedName>
        <fullName evidence="6">Molybdopterin molybdenumtransferase</fullName>
        <ecNumber evidence="6">2.10.1.1</ecNumber>
    </recommendedName>
</protein>
<dbReference type="OrthoDB" id="9804758at2"/>
<dbReference type="InterPro" id="IPR036688">
    <property type="entry name" value="MoeA_C_domain_IV_sf"/>
</dbReference>
<dbReference type="NCBIfam" id="TIGR00177">
    <property type="entry name" value="molyb_syn"/>
    <property type="match status" value="1"/>
</dbReference>
<organism evidence="8 9">
    <name type="scientific">Faucicola atlantae</name>
    <dbReference type="NCBI Taxonomy" id="34059"/>
    <lineage>
        <taxon>Bacteria</taxon>
        <taxon>Pseudomonadati</taxon>
        <taxon>Pseudomonadota</taxon>
        <taxon>Gammaproteobacteria</taxon>
        <taxon>Moraxellales</taxon>
        <taxon>Moraxellaceae</taxon>
        <taxon>Faucicola</taxon>
    </lineage>
</organism>
<dbReference type="Pfam" id="PF00994">
    <property type="entry name" value="MoCF_biosynth"/>
    <property type="match status" value="1"/>
</dbReference>
<evidence type="ECO:0000313" key="9">
    <source>
        <dbReference type="Proteomes" id="UP000092508"/>
    </source>
</evidence>
<dbReference type="Gene3D" id="2.170.190.11">
    <property type="entry name" value="Molybdopterin biosynthesis moea protein, domain 3"/>
    <property type="match status" value="1"/>
</dbReference>
<dbReference type="EC" id="2.10.1.1" evidence="6"/>
<feature type="domain" description="MoaB/Mog" evidence="7">
    <location>
        <begin position="192"/>
        <end position="334"/>
    </location>
</feature>
<dbReference type="SUPFAM" id="SSF63882">
    <property type="entry name" value="MoeA N-terminal region -like"/>
    <property type="match status" value="1"/>
</dbReference>
<keyword evidence="6" id="KW-0479">Metal-binding</keyword>
<keyword evidence="6" id="KW-0500">Molybdenum</keyword>
<dbReference type="InterPro" id="IPR038987">
    <property type="entry name" value="MoeA-like"/>
</dbReference>
<dbReference type="AlphaFoldDB" id="A0A1B8QF59"/>
<dbReference type="SUPFAM" id="SSF53218">
    <property type="entry name" value="Molybdenum cofactor biosynthesis proteins"/>
    <property type="match status" value="1"/>
</dbReference>
<sequence>MLSVAELQAFITNYCQQYVAQYPVTKRAQQIVPLAQSLNRVLAAPIAAPFDVPRQNLSSMDGFAIATGSDVSAAPLRIVGESSAGKPFIGQLQAGQGVRIFTGAVVPSDCDRVVMQENTNFAHLTPEQKHLPYQVVVDTPPTAGTHIRAQGAEVQAGEQVLAAGKRINASDVSLLATLGLHEVPTLVPLTVGILATGDELVAVGASLTHAAQLYDSNSPTLHALLADLPVVIKDYGILADDPAVIRATLEQAIAECDVIVSSAGVSVGDYDYLSQLVRKLGQIHQHKVAMKPGKPLMFGEFSRGQATVPYFGLPGNPLSVVVGCLNFVKPALWRLAGVAEADLPIALRVPAVLTHAVSKAVGRQDYQRAHFEQAADGQCHVTPMAAQDSHRVKQLTLANCLLVLPADSAGAAVGETVWIVPLPWALH</sequence>
<accession>A0A1B8QF59</accession>
<dbReference type="InterPro" id="IPR008284">
    <property type="entry name" value="MoCF_biosynth_CS"/>
</dbReference>
<dbReference type="InterPro" id="IPR001453">
    <property type="entry name" value="MoaB/Mog_dom"/>
</dbReference>
<dbReference type="SUPFAM" id="SSF63867">
    <property type="entry name" value="MoeA C-terminal domain-like"/>
    <property type="match status" value="1"/>
</dbReference>
<comment type="pathway">
    <text evidence="2 6">Cofactor biosynthesis; molybdopterin biosynthesis.</text>
</comment>
<evidence type="ECO:0000256" key="5">
    <source>
        <dbReference type="ARBA" id="ARBA00047317"/>
    </source>
</evidence>
<dbReference type="InterPro" id="IPR005111">
    <property type="entry name" value="MoeA_C_domain_IV"/>
</dbReference>
<dbReference type="InterPro" id="IPR036135">
    <property type="entry name" value="MoeA_linker/N_sf"/>
</dbReference>
<dbReference type="Proteomes" id="UP000092508">
    <property type="component" value="Unassembled WGS sequence"/>
</dbReference>
<dbReference type="FunFam" id="3.40.980.10:FF:000001">
    <property type="entry name" value="Molybdopterin molybdenumtransferase"/>
    <property type="match status" value="1"/>
</dbReference>
<evidence type="ECO:0000313" key="8">
    <source>
        <dbReference type="EMBL" id="OBX80601.1"/>
    </source>
</evidence>
<dbReference type="InterPro" id="IPR005110">
    <property type="entry name" value="MoeA_linker/N"/>
</dbReference>
<comment type="caution">
    <text evidence="8">The sequence shown here is derived from an EMBL/GenBank/DDBJ whole genome shotgun (WGS) entry which is preliminary data.</text>
</comment>
<evidence type="ECO:0000256" key="4">
    <source>
        <dbReference type="ARBA" id="ARBA00023150"/>
    </source>
</evidence>
<comment type="cofactor">
    <cofactor evidence="6">
        <name>Mg(2+)</name>
        <dbReference type="ChEBI" id="CHEBI:18420"/>
    </cofactor>
</comment>
<reference evidence="8 9" key="1">
    <citation type="submission" date="2016-06" db="EMBL/GenBank/DDBJ databases">
        <title>Draft genome of Moraxella atlantae CCUG 66109.</title>
        <authorList>
            <person name="Salva-Serra F."/>
            <person name="Engstrom-Jakobsson H."/>
            <person name="Thorell K."/>
            <person name="Gonzales-Siles L."/>
            <person name="Karlsson R."/>
            <person name="Boulund F."/>
            <person name="Engstrand L."/>
            <person name="Kristiansson E."/>
            <person name="Moore E."/>
        </authorList>
    </citation>
    <scope>NUCLEOTIDE SEQUENCE [LARGE SCALE GENOMIC DNA]</scope>
    <source>
        <strain evidence="8 9">CCUG 66109</strain>
    </source>
</reference>
<dbReference type="CDD" id="cd00887">
    <property type="entry name" value="MoeA"/>
    <property type="match status" value="1"/>
</dbReference>
<dbReference type="GO" id="GO:0046872">
    <property type="term" value="F:metal ion binding"/>
    <property type="evidence" value="ECO:0007669"/>
    <property type="project" value="UniProtKB-UniRule"/>
</dbReference>
<keyword evidence="4 6" id="KW-0501">Molybdenum cofactor biosynthesis</keyword>
<dbReference type="Pfam" id="PF03454">
    <property type="entry name" value="MoeA_C"/>
    <property type="match status" value="1"/>
</dbReference>
<evidence type="ECO:0000259" key="7">
    <source>
        <dbReference type="SMART" id="SM00852"/>
    </source>
</evidence>